<feature type="region of interest" description="Disordered" evidence="1">
    <location>
        <begin position="75"/>
        <end position="95"/>
    </location>
</feature>
<keyword evidence="4" id="KW-1185">Reference proteome</keyword>
<dbReference type="RefSeq" id="WP_265420508.1">
    <property type="nucleotide sequence ID" value="NZ_CP093444.1"/>
</dbReference>
<keyword evidence="2" id="KW-0812">Transmembrane</keyword>
<evidence type="ECO:0000313" key="4">
    <source>
        <dbReference type="Proteomes" id="UP001064879"/>
    </source>
</evidence>
<geneLocation type="plasmid" evidence="3 4">
    <name>unnamed</name>
</geneLocation>
<name>A0ABY5STV5_9MICO</name>
<evidence type="ECO:0000256" key="2">
    <source>
        <dbReference type="SAM" id="Phobius"/>
    </source>
</evidence>
<keyword evidence="3" id="KW-0614">Plasmid</keyword>
<reference evidence="3" key="1">
    <citation type="submission" date="2022-03" db="EMBL/GenBank/DDBJ databases">
        <title>Brevibacterium spongiae sp. nov., isolated from marine sponge.</title>
        <authorList>
            <person name="Li Z."/>
            <person name="Zhang M."/>
        </authorList>
    </citation>
    <scope>NUCLEOTIDE SEQUENCE</scope>
    <source>
        <strain evidence="3">WHS-Z9</strain>
        <plasmid evidence="3">unnamed</plasmid>
    </source>
</reference>
<proteinExistence type="predicted"/>
<feature type="transmembrane region" description="Helical" evidence="2">
    <location>
        <begin position="99"/>
        <end position="119"/>
    </location>
</feature>
<keyword evidence="2" id="KW-1133">Transmembrane helix</keyword>
<dbReference type="EMBL" id="CP093444">
    <property type="protein sequence ID" value="UVI38025.1"/>
    <property type="molecule type" value="Genomic_DNA"/>
</dbReference>
<accession>A0ABY5STV5</accession>
<evidence type="ECO:0000256" key="1">
    <source>
        <dbReference type="SAM" id="MobiDB-lite"/>
    </source>
</evidence>
<sequence length="486" mass="50877">MSTLNPEDVPPFPVYALEYDGDTVLLDKVIVEPAVGQELTEAGLQAVARKASDAGLDAVRVRVVTPDDTHLMIVNSEGDAEDITPSDEPTKPSRRKRGLIIGAAVLTLVLLAGGGVAVGKAIKAANTEPVAAAPPPIPGEHAAIPIGLPPGFGSTADWSLPVADGRPPVVMNNGQVLLTTPDDRLEIHETKRAQTVWSSSTVPNGTTPIVETTWTDRPVLASATGRALTLWPLDLDDKSNVPAVEVDLNAQADVTYAGSAPLIDLGDYTVAVPAENGVQRVSVPPGTHPVAAGNDIIVSVGDNSIAKTAFTSKATSTTTDFERPKGTKGAPTSAIGLTPTRAVVTWKADKKETTALVDTEKGKVLATIDGRAPRVEELPQVDETAGTALAGSYFIRYDGDKPKIVDLDVASRDAVLDGNHVYTTNQDGPLDLKVSGNKVVPSAWEPLAPDDPPPAAVATDAAYVLAEKVDQSILYRAPRQEEETTP</sequence>
<dbReference type="Proteomes" id="UP001064879">
    <property type="component" value="Plasmid unnamed"/>
</dbReference>
<keyword evidence="2" id="KW-0472">Membrane</keyword>
<organism evidence="3 4">
    <name type="scientific">Brevibacterium spongiae</name>
    <dbReference type="NCBI Taxonomy" id="2909672"/>
    <lineage>
        <taxon>Bacteria</taxon>
        <taxon>Bacillati</taxon>
        <taxon>Actinomycetota</taxon>
        <taxon>Actinomycetes</taxon>
        <taxon>Micrococcales</taxon>
        <taxon>Brevibacteriaceae</taxon>
        <taxon>Brevibacterium</taxon>
    </lineage>
</organism>
<evidence type="ECO:0000313" key="3">
    <source>
        <dbReference type="EMBL" id="UVI38025.1"/>
    </source>
</evidence>
<protein>
    <submittedName>
        <fullName evidence="3">Uncharacterized protein</fullName>
    </submittedName>
</protein>
<gene>
    <name evidence="3" type="ORF">L1F31_18750</name>
</gene>